<organism evidence="1 2">
    <name type="scientific">Saccharothrix espanaensis (strain ATCC 51144 / DSM 44229 / JCM 9112 / NBRC 15066 / NRRL 15764)</name>
    <dbReference type="NCBI Taxonomy" id="1179773"/>
    <lineage>
        <taxon>Bacteria</taxon>
        <taxon>Bacillati</taxon>
        <taxon>Actinomycetota</taxon>
        <taxon>Actinomycetes</taxon>
        <taxon>Pseudonocardiales</taxon>
        <taxon>Pseudonocardiaceae</taxon>
        <taxon>Saccharothrix</taxon>
    </lineage>
</organism>
<reference evidence="1 2" key="1">
    <citation type="journal article" date="2012" name="BMC Genomics">
        <title>Complete genome sequence of Saccharothrix espanaensis DSM 44229T and comparison to the other completely sequenced Pseudonocardiaceae.</title>
        <authorList>
            <person name="Strobel T."/>
            <person name="Al-Dilaimi A."/>
            <person name="Blom J."/>
            <person name="Gessner A."/>
            <person name="Kalinowski J."/>
            <person name="Luzhetska M."/>
            <person name="Puhler A."/>
            <person name="Szczepanowski R."/>
            <person name="Bechthold A."/>
            <person name="Ruckert C."/>
        </authorList>
    </citation>
    <scope>NUCLEOTIDE SEQUENCE [LARGE SCALE GENOMIC DNA]</scope>
    <source>
        <strain evidence="2">ATCC 51144 / DSM 44229 / JCM 9112 / NBRC 15066 / NRRL 15764</strain>
    </source>
</reference>
<proteinExistence type="predicted"/>
<dbReference type="KEGG" id="sesp:BN6_55890"/>
<accession>K0K849</accession>
<dbReference type="RefSeq" id="WP_015102960.1">
    <property type="nucleotide sequence ID" value="NC_019673.1"/>
</dbReference>
<gene>
    <name evidence="1" type="ordered locus">BN6_55890</name>
</gene>
<dbReference type="OrthoDB" id="3478973at2"/>
<dbReference type="Proteomes" id="UP000006281">
    <property type="component" value="Chromosome"/>
</dbReference>
<sequence length="96" mass="10489">MSDPDRLALLWKEHVRAPFPPHLRRADIDGEDTVLLDADIGGCVSGALSRPLDERRRRALVRCLMAAAKALPSIGDGRCRRAPPWSSAAEIHTAVP</sequence>
<name>K0K849_SACES</name>
<evidence type="ECO:0000313" key="2">
    <source>
        <dbReference type="Proteomes" id="UP000006281"/>
    </source>
</evidence>
<dbReference type="AlphaFoldDB" id="K0K849"/>
<dbReference type="EMBL" id="HE804045">
    <property type="protein sequence ID" value="CCH32848.1"/>
    <property type="molecule type" value="Genomic_DNA"/>
</dbReference>
<keyword evidence="2" id="KW-1185">Reference proteome</keyword>
<evidence type="ECO:0000313" key="1">
    <source>
        <dbReference type="EMBL" id="CCH32848.1"/>
    </source>
</evidence>
<dbReference type="HOGENOM" id="CLU_2358033_0_0_11"/>
<protein>
    <submittedName>
        <fullName evidence="1">Uncharacterized protein</fullName>
    </submittedName>
</protein>